<dbReference type="OrthoDB" id="8096922at2"/>
<sequence length="91" mass="10228">MPDSETYAFPSLKRELLGAMSHDYGRRVEVNRSWTIYHVFTGRPAEIGTRPMVGLSEFDATSVMLFLNSHNAERRKASFSRHPSGGGSCQH</sequence>
<dbReference type="Proteomes" id="UP000198588">
    <property type="component" value="Unassembled WGS sequence"/>
</dbReference>
<name>A0A1G5YFK0_9HYPH</name>
<dbReference type="EMBL" id="FMXM01000009">
    <property type="protein sequence ID" value="SDA81333.1"/>
    <property type="molecule type" value="Genomic_DNA"/>
</dbReference>
<dbReference type="STRING" id="1165689.SAMN02927914_03262"/>
<gene>
    <name evidence="1" type="ORF">SAMN02927914_03262</name>
</gene>
<accession>A0A1G5YFK0</accession>
<protein>
    <submittedName>
        <fullName evidence="1">Uncharacterized protein</fullName>
    </submittedName>
</protein>
<evidence type="ECO:0000313" key="2">
    <source>
        <dbReference type="Proteomes" id="UP000198588"/>
    </source>
</evidence>
<organism evidence="1 2">
    <name type="scientific">Mesorhizobium qingshengii</name>
    <dbReference type="NCBI Taxonomy" id="1165689"/>
    <lineage>
        <taxon>Bacteria</taxon>
        <taxon>Pseudomonadati</taxon>
        <taxon>Pseudomonadota</taxon>
        <taxon>Alphaproteobacteria</taxon>
        <taxon>Hyphomicrobiales</taxon>
        <taxon>Phyllobacteriaceae</taxon>
        <taxon>Mesorhizobium</taxon>
    </lineage>
</organism>
<reference evidence="1 2" key="1">
    <citation type="submission" date="2016-10" db="EMBL/GenBank/DDBJ databases">
        <authorList>
            <person name="de Groot N.N."/>
        </authorList>
    </citation>
    <scope>NUCLEOTIDE SEQUENCE [LARGE SCALE GENOMIC DNA]</scope>
    <source>
        <strain evidence="1 2">CGMCC 1.12097</strain>
    </source>
</reference>
<dbReference type="AlphaFoldDB" id="A0A1G5YFK0"/>
<proteinExistence type="predicted"/>
<dbReference type="RefSeq" id="WP_143019438.1">
    <property type="nucleotide sequence ID" value="NZ_FMXM01000009.1"/>
</dbReference>
<evidence type="ECO:0000313" key="1">
    <source>
        <dbReference type="EMBL" id="SDA81333.1"/>
    </source>
</evidence>